<feature type="transmembrane region" description="Helical" evidence="3">
    <location>
        <begin position="268"/>
        <end position="288"/>
    </location>
</feature>
<keyword evidence="3" id="KW-0812">Transmembrane</keyword>
<feature type="compositionally biased region" description="Low complexity" evidence="2">
    <location>
        <begin position="16"/>
        <end position="27"/>
    </location>
</feature>
<feature type="coiled-coil region" evidence="1">
    <location>
        <begin position="586"/>
        <end position="613"/>
    </location>
</feature>
<feature type="region of interest" description="Disordered" evidence="2">
    <location>
        <begin position="86"/>
        <end position="106"/>
    </location>
</feature>
<evidence type="ECO:0000259" key="4">
    <source>
        <dbReference type="Pfam" id="PF20153"/>
    </source>
</evidence>
<feature type="transmembrane region" description="Helical" evidence="3">
    <location>
        <begin position="205"/>
        <end position="223"/>
    </location>
</feature>
<feature type="compositionally biased region" description="Basic and acidic residues" evidence="2">
    <location>
        <begin position="666"/>
        <end position="684"/>
    </location>
</feature>
<keyword evidence="3" id="KW-0472">Membrane</keyword>
<evidence type="ECO:0000256" key="3">
    <source>
        <dbReference type="SAM" id="Phobius"/>
    </source>
</evidence>
<evidence type="ECO:0000313" key="5">
    <source>
        <dbReference type="EMBL" id="KTB45706.1"/>
    </source>
</evidence>
<feature type="domain" description="DUF6535" evidence="4">
    <location>
        <begin position="114"/>
        <end position="231"/>
    </location>
</feature>
<feature type="transmembrane region" description="Helical" evidence="3">
    <location>
        <begin position="139"/>
        <end position="161"/>
    </location>
</feature>
<comment type="caution">
    <text evidence="5">The sequence shown here is derived from an EMBL/GenBank/DDBJ whole genome shotgun (WGS) entry which is preliminary data.</text>
</comment>
<evidence type="ECO:0000256" key="2">
    <source>
        <dbReference type="SAM" id="MobiDB-lite"/>
    </source>
</evidence>
<feature type="compositionally biased region" description="Polar residues" evidence="2">
    <location>
        <begin position="1"/>
        <end position="15"/>
    </location>
</feature>
<keyword evidence="3" id="KW-1133">Transmembrane helix</keyword>
<dbReference type="EMBL" id="LATX01000639">
    <property type="protein sequence ID" value="KTB45706.1"/>
    <property type="molecule type" value="Genomic_DNA"/>
</dbReference>
<proteinExistence type="predicted"/>
<dbReference type="InterPro" id="IPR045338">
    <property type="entry name" value="DUF6535"/>
</dbReference>
<dbReference type="Proteomes" id="UP000054988">
    <property type="component" value="Unassembled WGS sequence"/>
</dbReference>
<gene>
    <name evidence="5" type="ORF">WG66_1735</name>
</gene>
<evidence type="ECO:0000256" key="1">
    <source>
        <dbReference type="SAM" id="Coils"/>
    </source>
</evidence>
<dbReference type="AlphaFoldDB" id="A0A0W0GAW8"/>
<sequence>MSSDDLTGNHSSSPRASGAKASGSQKSPDPAQIPSRLSKAGSIREEPVNISGAAMPSPDLTDNVDPERERRNAEFVFMREVARRNPYIPSVGPPSSQSTGKAGEELTPTLTESWEKVLKEVARYDEDIAKGWQDDIDTLLVFGGLFSAVVTAFVIESYQWLEEDPADTTVTLLNKLILVQVNGPQSISFEPTQFKPDASSIRINVFWFLSLIFSLTSALFGLLCKQWIREHFKKWGVPSVVSALPILLEVALLFFFVGMLDLLWNRHLVPFVASLVAVSFSAGLYFLTTLLPTLTVPRDQGGDIKDGHFNRLSYQFICPYKSPQAWMIYRLSSLLLRFWDHFKSPALDWSSFDLRLVRQFDQDVISPSFSFSLKVYELRAFEWAVKMFSDSPSMIPHLENILGTIPPSVAASAVLGRWDLTMWKTVSKQDVDYALRNPDPKPQLNPTIPQPVLHHSAGINLLFHHQYWAGSAAHTSDKLPDELSRAMEHTDLQHSTGLHFVIPFPLAGALWTHQDATVRAKGHNLLSIFQESWEPRAGHDEQRHLDERWAFLEALTDHAERTKSVSGWLAFVHLTVQGPDVQVSQVKRMAERIQEMKKRMQRVRMESQELDNLLTDYLARVSKRHPDNPAQALEIQRDLQVDNGVLDIRVVTLNQTGDAIGNLSTRDIDGTGRPTDNREDRTADYDVDATNADDPQKGKRTDVGLPGDSIGQGDEVEDIGGHNYGLCA</sequence>
<protein>
    <recommendedName>
        <fullName evidence="4">DUF6535 domain-containing protein</fullName>
    </recommendedName>
</protein>
<feature type="region of interest" description="Disordered" evidence="2">
    <location>
        <begin position="660"/>
        <end position="728"/>
    </location>
</feature>
<dbReference type="Pfam" id="PF20153">
    <property type="entry name" value="DUF6535"/>
    <property type="match status" value="1"/>
</dbReference>
<feature type="transmembrane region" description="Helical" evidence="3">
    <location>
        <begin position="235"/>
        <end position="256"/>
    </location>
</feature>
<organism evidence="5 6">
    <name type="scientific">Moniliophthora roreri</name>
    <name type="common">Frosty pod rot fungus</name>
    <name type="synonym">Monilia roreri</name>
    <dbReference type="NCBI Taxonomy" id="221103"/>
    <lineage>
        <taxon>Eukaryota</taxon>
        <taxon>Fungi</taxon>
        <taxon>Dikarya</taxon>
        <taxon>Basidiomycota</taxon>
        <taxon>Agaricomycotina</taxon>
        <taxon>Agaricomycetes</taxon>
        <taxon>Agaricomycetidae</taxon>
        <taxon>Agaricales</taxon>
        <taxon>Marasmiineae</taxon>
        <taxon>Marasmiaceae</taxon>
        <taxon>Moniliophthora</taxon>
    </lineage>
</organism>
<feature type="region of interest" description="Disordered" evidence="2">
    <location>
        <begin position="1"/>
        <end position="66"/>
    </location>
</feature>
<evidence type="ECO:0000313" key="6">
    <source>
        <dbReference type="Proteomes" id="UP000054988"/>
    </source>
</evidence>
<keyword evidence="1" id="KW-0175">Coiled coil</keyword>
<name>A0A0W0GAW8_MONRR</name>
<reference evidence="5 6" key="1">
    <citation type="submission" date="2015-12" db="EMBL/GenBank/DDBJ databases">
        <title>Draft genome sequence of Moniliophthora roreri, the causal agent of frosty pod rot of cacao.</title>
        <authorList>
            <person name="Aime M.C."/>
            <person name="Diaz-Valderrama J.R."/>
            <person name="Kijpornyongpan T."/>
            <person name="Phillips-Mora W."/>
        </authorList>
    </citation>
    <scope>NUCLEOTIDE SEQUENCE [LARGE SCALE GENOMIC DNA]</scope>
    <source>
        <strain evidence="5 6">MCA 2952</strain>
    </source>
</reference>
<accession>A0A0W0GAW8</accession>